<keyword evidence="2" id="KW-1185">Reference proteome</keyword>
<reference evidence="1" key="1">
    <citation type="submission" date="2023-07" db="EMBL/GenBank/DDBJ databases">
        <title>Black Yeasts Isolated from many extreme environments.</title>
        <authorList>
            <person name="Coleine C."/>
            <person name="Stajich J.E."/>
            <person name="Selbmann L."/>
        </authorList>
    </citation>
    <scope>NUCLEOTIDE SEQUENCE</scope>
    <source>
        <strain evidence="1">CCFEE 5714</strain>
    </source>
</reference>
<comment type="caution">
    <text evidence="1">The sequence shown here is derived from an EMBL/GenBank/DDBJ whole genome shotgun (WGS) entry which is preliminary data.</text>
</comment>
<name>A0ACC3NN96_9PEZI</name>
<protein>
    <submittedName>
        <fullName evidence="1">Uncharacterized protein</fullName>
    </submittedName>
</protein>
<accession>A0ACC3NN96</accession>
<dbReference type="Proteomes" id="UP001281147">
    <property type="component" value="Unassembled WGS sequence"/>
</dbReference>
<dbReference type="EMBL" id="JAUTXU010000031">
    <property type="protein sequence ID" value="KAK3718559.1"/>
    <property type="molecule type" value="Genomic_DNA"/>
</dbReference>
<sequence>MAAEQAKPNTAALAPETWEMHREKIKKLYLDEGLDLSDVRMKMRDEHQFDANERQYKYRLEKWNAIKNIKQAKLRQICHRDEKRRAEGKTTVYRVYGRLVRKKELQSCKRCLKKAHGAIQPAERSITISGLERMTVGEMTLAVIEELNSNPCTSHSASLDELIDRARKALQPVDNYAHHPEILGQPGLYDAIAQADAEFSSWNEGDDPPPRAHTITELEGCTSDWQYDNWSATDHSLRDYGYPVPMSWDTTDELVFDLFDDHCEHYMTADELATMSLEQDISWTWHDQIPGPT</sequence>
<evidence type="ECO:0000313" key="2">
    <source>
        <dbReference type="Proteomes" id="UP001281147"/>
    </source>
</evidence>
<proteinExistence type="predicted"/>
<evidence type="ECO:0000313" key="1">
    <source>
        <dbReference type="EMBL" id="KAK3718559.1"/>
    </source>
</evidence>
<gene>
    <name evidence="1" type="ORF">LTR37_005063</name>
</gene>
<organism evidence="1 2">
    <name type="scientific">Vermiconidia calcicola</name>
    <dbReference type="NCBI Taxonomy" id="1690605"/>
    <lineage>
        <taxon>Eukaryota</taxon>
        <taxon>Fungi</taxon>
        <taxon>Dikarya</taxon>
        <taxon>Ascomycota</taxon>
        <taxon>Pezizomycotina</taxon>
        <taxon>Dothideomycetes</taxon>
        <taxon>Dothideomycetidae</taxon>
        <taxon>Mycosphaerellales</taxon>
        <taxon>Extremaceae</taxon>
        <taxon>Vermiconidia</taxon>
    </lineage>
</organism>